<sequence length="880" mass="98437">MNSQAASRCFWLLLFLFPSTATENLEAPSFQPGILYQYRYSMDAQFNYLSRLSWQRSRLHAEATVHVQRLWRNPNDAGEHLLQVEIHNLQVRHNPEHEKNQTTNSDPSTESSITAELRQPIFLHWNNGKVERIYEKARSPQTLGLKRGLASLLQFQTHLGKVIEDDISGSCQVTYTISNNSVLKTKDLNSCIRPKFGFSSVNKIFGVLWQPTSKSIYSMEGSLLKSALAEENHVISLSLKSSIGVNITSRQYLELVTQVSGSKELPGKSLQDALAAILEKPRPSEIASEPFKRICTQCPRLRNYLKSLDKKKVKMDVAKASTTWKFHRVVQMLRDAKKRDIIILLKKAPENMVSFYVEAAVAAQSTTSLMALSEFLDFGNKKQTPLVEKFLYAAALSPQPSKELFSLVLDKINEKRLDPDIWETGHIVIGTLVGKLCQMKLCGLQEVGIGMETIQQSLKHTRDNAERVIYLLALKNALLPETIPTLLHYAQEGSAAVSAAAVSALQRYPTQHMTSQVKKAMNRIFHQIQNLYPKTSRLTAAEILLDNEPSPMDFINILLATRELEPEMSRLLQSKIQGILRSHQHPTRKVIKTVLKDPQINNYYFLSSKTGNSNSFSGPLAVTDDIFSTYDQEMLFTESGLLKKGITNFNILSHGHRLHVAQVVTEAAGFEGVLGGSPDEEEQEIMAGMSSILLGVQFRPITIFQGYADLMSKILMSGSEPTNVVKGNMLFMDHQQAIPLQSGLQTVITVQGGLGLDISANINANLWDQELKTSIKTRAAVTMDFQAEVDAPFFQATVQSQSELETALNFDTFLQLSENLMCLQLTEEHGSCREIFSVFESSANQSTAIRKGRSAAIPGRTLPFHRANSEMCKLLLARTE</sequence>
<dbReference type="PANTHER" id="PTHR13024:SF2">
    <property type="entry name" value="MICROSOMAL TRIGLYCERIDE TRANSFER PROTEIN-LIKE"/>
    <property type="match status" value="1"/>
</dbReference>
<dbReference type="GO" id="GO:0005794">
    <property type="term" value="C:Golgi apparatus"/>
    <property type="evidence" value="ECO:0007669"/>
    <property type="project" value="TreeGrafter"/>
</dbReference>
<evidence type="ECO:0000256" key="2">
    <source>
        <dbReference type="ARBA" id="ARBA00022448"/>
    </source>
</evidence>
<keyword evidence="3 6" id="KW-0732">Signal</keyword>
<name>A0AA97JLN7_EUBMA</name>
<dbReference type="PANTHER" id="PTHR13024">
    <property type="entry name" value="MICROSOMAL TRIGLYCERIDE TRANSFER PROTEIN, LARGE SUBUNIT"/>
    <property type="match status" value="1"/>
</dbReference>
<evidence type="ECO:0000256" key="6">
    <source>
        <dbReference type="SAM" id="SignalP"/>
    </source>
</evidence>
<keyword evidence="8" id="KW-1185">Reference proteome</keyword>
<comment type="subcellular location">
    <subcellularLocation>
        <location evidence="1">Endoplasmic reticulum</location>
    </subcellularLocation>
</comment>
<evidence type="ECO:0000313" key="8">
    <source>
        <dbReference type="Proteomes" id="UP001190640"/>
    </source>
</evidence>
<evidence type="ECO:0000256" key="5">
    <source>
        <dbReference type="PROSITE-ProRule" id="PRU00557"/>
    </source>
</evidence>
<dbReference type="InterPro" id="IPR039988">
    <property type="entry name" value="MTTP"/>
</dbReference>
<reference evidence="9" key="1">
    <citation type="submission" date="2025-08" db="UniProtKB">
        <authorList>
            <consortium name="RefSeq"/>
        </authorList>
    </citation>
    <scope>IDENTIFICATION</scope>
    <source>
        <tissue evidence="9">Blood</tissue>
    </source>
</reference>
<proteinExistence type="predicted"/>
<feature type="signal peptide" evidence="6">
    <location>
        <begin position="1"/>
        <end position="21"/>
    </location>
</feature>
<evidence type="ECO:0000256" key="3">
    <source>
        <dbReference type="ARBA" id="ARBA00022729"/>
    </source>
</evidence>
<comment type="caution">
    <text evidence="5">Lacks conserved residue(s) required for the propagation of feature annotation.</text>
</comment>
<evidence type="ECO:0000313" key="9">
    <source>
        <dbReference type="RefSeq" id="XP_054840195.1"/>
    </source>
</evidence>
<keyword evidence="4" id="KW-0256">Endoplasmic reticulum</keyword>
<dbReference type="InterPro" id="IPR011030">
    <property type="entry name" value="Lipovitellin_superhlx_dom"/>
</dbReference>
<dbReference type="AlphaFoldDB" id="A0AA97JLN7"/>
<dbReference type="InterPro" id="IPR001747">
    <property type="entry name" value="Vitellogenin_N"/>
</dbReference>
<dbReference type="SUPFAM" id="SSF48431">
    <property type="entry name" value="Lipovitellin-phosvitin complex, superhelical domain"/>
    <property type="match status" value="1"/>
</dbReference>
<dbReference type="GeneID" id="129332916"/>
<dbReference type="SMART" id="SM00638">
    <property type="entry name" value="LPD_N"/>
    <property type="match status" value="1"/>
</dbReference>
<dbReference type="GO" id="GO:0005548">
    <property type="term" value="F:phospholipid transporter activity"/>
    <property type="evidence" value="ECO:0007669"/>
    <property type="project" value="InterPro"/>
</dbReference>
<dbReference type="GO" id="GO:0005783">
    <property type="term" value="C:endoplasmic reticulum"/>
    <property type="evidence" value="ECO:0007669"/>
    <property type="project" value="UniProtKB-SubCell"/>
</dbReference>
<dbReference type="RefSeq" id="XP_054840195.1">
    <property type="nucleotide sequence ID" value="XM_054984220.1"/>
</dbReference>
<dbReference type="InterPro" id="IPR045811">
    <property type="entry name" value="MTP_lip-bd"/>
</dbReference>
<protein>
    <submittedName>
        <fullName evidence="9">Microsomal triglyceride transfer protein-like</fullName>
    </submittedName>
</protein>
<dbReference type="SUPFAM" id="SSF56968">
    <property type="entry name" value="Lipovitellin-phosvitin complex, beta-sheet shell regions"/>
    <property type="match status" value="1"/>
</dbReference>
<dbReference type="Gene3D" id="2.30.230.10">
    <property type="entry name" value="Lipovitellin, beta-sheet shell regions, chain A"/>
    <property type="match status" value="1"/>
</dbReference>
<keyword evidence="2" id="KW-0813">Transport</keyword>
<feature type="chain" id="PRO_5041674666" evidence="6">
    <location>
        <begin position="22"/>
        <end position="880"/>
    </location>
</feature>
<evidence type="ECO:0000259" key="7">
    <source>
        <dbReference type="PROSITE" id="PS51211"/>
    </source>
</evidence>
<dbReference type="Proteomes" id="UP001190640">
    <property type="component" value="Chromosome 6"/>
</dbReference>
<evidence type="ECO:0000256" key="1">
    <source>
        <dbReference type="ARBA" id="ARBA00004240"/>
    </source>
</evidence>
<dbReference type="InterPro" id="IPR015819">
    <property type="entry name" value="Lipid_transp_b-sht_shell"/>
</dbReference>
<dbReference type="GO" id="GO:0016323">
    <property type="term" value="C:basolateral plasma membrane"/>
    <property type="evidence" value="ECO:0007669"/>
    <property type="project" value="TreeGrafter"/>
</dbReference>
<accession>A0AA97JLN7</accession>
<dbReference type="KEGG" id="emc:129332916"/>
<dbReference type="GO" id="GO:0042157">
    <property type="term" value="P:lipoprotein metabolic process"/>
    <property type="evidence" value="ECO:0007669"/>
    <property type="project" value="TreeGrafter"/>
</dbReference>
<dbReference type="Pfam" id="PF01347">
    <property type="entry name" value="Vitellogenin_N"/>
    <property type="match status" value="1"/>
</dbReference>
<dbReference type="FunFam" id="2.30.230.10:FF:000001">
    <property type="entry name" value="Microsomal triglyceride transfer protein large subunit"/>
    <property type="match status" value="1"/>
</dbReference>
<organism evidence="8 9">
    <name type="scientific">Eublepharis macularius</name>
    <name type="common">Leopard gecko</name>
    <name type="synonym">Cyrtodactylus macularius</name>
    <dbReference type="NCBI Taxonomy" id="481883"/>
    <lineage>
        <taxon>Eukaryota</taxon>
        <taxon>Metazoa</taxon>
        <taxon>Chordata</taxon>
        <taxon>Craniata</taxon>
        <taxon>Vertebrata</taxon>
        <taxon>Euteleostomi</taxon>
        <taxon>Lepidosauria</taxon>
        <taxon>Squamata</taxon>
        <taxon>Bifurcata</taxon>
        <taxon>Gekkota</taxon>
        <taxon>Eublepharidae</taxon>
        <taxon>Eublepharinae</taxon>
        <taxon>Eublepharis</taxon>
    </lineage>
</organism>
<dbReference type="GO" id="GO:0008289">
    <property type="term" value="F:lipid binding"/>
    <property type="evidence" value="ECO:0007669"/>
    <property type="project" value="InterPro"/>
</dbReference>
<feature type="domain" description="Vitellogenin" evidence="7">
    <location>
        <begin position="30"/>
        <end position="646"/>
    </location>
</feature>
<evidence type="ECO:0000256" key="4">
    <source>
        <dbReference type="ARBA" id="ARBA00022824"/>
    </source>
</evidence>
<dbReference type="Pfam" id="PF19444">
    <property type="entry name" value="MTP_lip_bd"/>
    <property type="match status" value="1"/>
</dbReference>
<gene>
    <name evidence="9" type="primary">LOC129332916</name>
</gene>
<dbReference type="PROSITE" id="PS51211">
    <property type="entry name" value="VITELLOGENIN"/>
    <property type="match status" value="1"/>
</dbReference>
<dbReference type="InterPro" id="IPR015816">
    <property type="entry name" value="Vitellinogen_b-sht_N"/>
</dbReference>